<keyword evidence="1" id="KW-0472">Membrane</keyword>
<proteinExistence type="predicted"/>
<evidence type="ECO:0000256" key="1">
    <source>
        <dbReference type="SAM" id="Phobius"/>
    </source>
</evidence>
<evidence type="ECO:0000313" key="2">
    <source>
        <dbReference type="EMBL" id="CUB02323.1"/>
    </source>
</evidence>
<keyword evidence="1" id="KW-1133">Transmembrane helix</keyword>
<dbReference type="OrthoDB" id="6105601at2"/>
<dbReference type="STRING" id="1137284.GCA_001418205_00155"/>
<name>A0A0K6IGX5_9GAMM</name>
<keyword evidence="1" id="KW-0812">Transmembrane</keyword>
<dbReference type="RefSeq" id="WP_055461300.1">
    <property type="nucleotide sequence ID" value="NZ_CYHG01000001.1"/>
</dbReference>
<dbReference type="AlphaFoldDB" id="A0A0K6IGX5"/>
<evidence type="ECO:0000313" key="3">
    <source>
        <dbReference type="Proteomes" id="UP000182769"/>
    </source>
</evidence>
<feature type="transmembrane region" description="Helical" evidence="1">
    <location>
        <begin position="49"/>
        <end position="74"/>
    </location>
</feature>
<keyword evidence="3" id="KW-1185">Reference proteome</keyword>
<gene>
    <name evidence="2" type="ORF">Ga0061065_101156</name>
</gene>
<dbReference type="Proteomes" id="UP000182769">
    <property type="component" value="Unassembled WGS sequence"/>
</dbReference>
<organism evidence="2 3">
    <name type="scientific">Marinomonas fungiae</name>
    <dbReference type="NCBI Taxonomy" id="1137284"/>
    <lineage>
        <taxon>Bacteria</taxon>
        <taxon>Pseudomonadati</taxon>
        <taxon>Pseudomonadota</taxon>
        <taxon>Gammaproteobacteria</taxon>
        <taxon>Oceanospirillales</taxon>
        <taxon>Oceanospirillaceae</taxon>
        <taxon>Marinomonas</taxon>
    </lineage>
</organism>
<reference evidence="3" key="1">
    <citation type="submission" date="2015-08" db="EMBL/GenBank/DDBJ databases">
        <authorList>
            <person name="Varghese N."/>
        </authorList>
    </citation>
    <scope>NUCLEOTIDE SEQUENCE [LARGE SCALE GENOMIC DNA]</scope>
    <source>
        <strain evidence="3">JCM 18476</strain>
    </source>
</reference>
<accession>A0A0K6IGX5</accession>
<protein>
    <submittedName>
        <fullName evidence="2">Uncharacterized protein</fullName>
    </submittedName>
</protein>
<dbReference type="EMBL" id="CYHG01000001">
    <property type="protein sequence ID" value="CUB02323.1"/>
    <property type="molecule type" value="Genomic_DNA"/>
</dbReference>
<sequence>MKITSKGMTKVVVGSLIASQLAACGTLIYPERQGQNGGKLDLGVVALDALGLLFWFVPGVVAFGVDFITGAIYLPGGAVAQLSEEDMNKMKLPDGQLDQDALKGWLVEHDYLDAKQVQDQKFITQVYQTPDALKRAVDMAATERYAALSTLN</sequence>